<keyword evidence="5" id="KW-0564">Palmitate</keyword>
<reference evidence="9" key="1">
    <citation type="submission" date="2017-06" db="EMBL/GenBank/DDBJ databases">
        <authorList>
            <person name="Varghese N."/>
            <person name="Submissions S."/>
        </authorList>
    </citation>
    <scope>NUCLEOTIDE SEQUENCE [LARGE SCALE GENOMIC DNA]</scope>
    <source>
        <strain evidence="9">ANC 5114</strain>
    </source>
</reference>
<dbReference type="GO" id="GO:0016020">
    <property type="term" value="C:membrane"/>
    <property type="evidence" value="ECO:0007669"/>
    <property type="project" value="UniProtKB-SubCell"/>
</dbReference>
<dbReference type="RefSeq" id="WP_171289021.1">
    <property type="nucleotide sequence ID" value="NZ_FZLN01000001.1"/>
</dbReference>
<dbReference type="Pfam" id="PF03180">
    <property type="entry name" value="Lipoprotein_9"/>
    <property type="match status" value="1"/>
</dbReference>
<gene>
    <name evidence="8" type="ORF">SAMN05444584_0556</name>
</gene>
<keyword evidence="3 7" id="KW-0732">Signal</keyword>
<dbReference type="PANTHER" id="PTHR30429:SF0">
    <property type="entry name" value="METHIONINE-BINDING LIPOPROTEIN METQ"/>
    <property type="match status" value="1"/>
</dbReference>
<evidence type="ECO:0000256" key="6">
    <source>
        <dbReference type="ARBA" id="ARBA00023288"/>
    </source>
</evidence>
<dbReference type="PANTHER" id="PTHR30429">
    <property type="entry name" value="D-METHIONINE-BINDING LIPOPROTEIN METQ"/>
    <property type="match status" value="1"/>
</dbReference>
<comment type="subcellular location">
    <subcellularLocation>
        <location evidence="1">Membrane</location>
        <topology evidence="1">Lipid-anchor</topology>
    </subcellularLocation>
</comment>
<evidence type="ECO:0000313" key="8">
    <source>
        <dbReference type="EMBL" id="SNQ28632.1"/>
    </source>
</evidence>
<comment type="similarity">
    <text evidence="2">Belongs to the NlpA lipoprotein family.</text>
</comment>
<evidence type="ECO:0000313" key="9">
    <source>
        <dbReference type="Proteomes" id="UP000243463"/>
    </source>
</evidence>
<keyword evidence="4" id="KW-0472">Membrane</keyword>
<evidence type="ECO:0000256" key="4">
    <source>
        <dbReference type="ARBA" id="ARBA00023136"/>
    </source>
</evidence>
<feature type="chain" id="PRO_5012894451" evidence="7">
    <location>
        <begin position="23"/>
        <end position="270"/>
    </location>
</feature>
<accession>A0A217EEE1</accession>
<protein>
    <submittedName>
        <fullName evidence="8">D-methionine transport system substrate-binding protein</fullName>
    </submittedName>
</protein>
<dbReference type="AlphaFoldDB" id="A0A217EEE1"/>
<keyword evidence="6" id="KW-0449">Lipoprotein</keyword>
<organism evidence="8 9">
    <name type="scientific">Acinetobacter apis</name>
    <dbReference type="NCBI Taxonomy" id="1229165"/>
    <lineage>
        <taxon>Bacteria</taxon>
        <taxon>Pseudomonadati</taxon>
        <taxon>Pseudomonadota</taxon>
        <taxon>Gammaproteobacteria</taxon>
        <taxon>Moraxellales</taxon>
        <taxon>Moraxellaceae</taxon>
        <taxon>Acinetobacter</taxon>
    </lineage>
</organism>
<name>A0A217EEE1_9GAMM</name>
<evidence type="ECO:0000256" key="1">
    <source>
        <dbReference type="ARBA" id="ARBA00004635"/>
    </source>
</evidence>
<dbReference type="Proteomes" id="UP000243463">
    <property type="component" value="Unassembled WGS sequence"/>
</dbReference>
<keyword evidence="9" id="KW-1185">Reference proteome</keyword>
<evidence type="ECO:0000256" key="2">
    <source>
        <dbReference type="ARBA" id="ARBA00008973"/>
    </source>
</evidence>
<dbReference type="SUPFAM" id="SSF53850">
    <property type="entry name" value="Periplasmic binding protein-like II"/>
    <property type="match status" value="1"/>
</dbReference>
<evidence type="ECO:0000256" key="5">
    <source>
        <dbReference type="ARBA" id="ARBA00023139"/>
    </source>
</evidence>
<proteinExistence type="inferred from homology"/>
<sequence>MNLFKKFAFTLGLTVVASSTFANQSITVGATETPHGVILESIKPQLAKQGIDLKIKIYPDFEQANVDVATKKIDASYIVYRPYIARFNTLNKTNLVSVVPVHIEPFILYSNKVKSLKEVPYGAMVVIANDVVDTGRALLLLNKLNLITLKSEVNHYDALTDKLPTVQDITSNPKNLEIRQYNAEKLADIIKITDFVILNGNIFLQEKLNKSNVLYMERGLDGKNIWAEYLVTRPNDVNDVAVKKVAQALNSQATKDFINKTFKGEISPAF</sequence>
<feature type="signal peptide" evidence="7">
    <location>
        <begin position="1"/>
        <end position="22"/>
    </location>
</feature>
<dbReference type="InterPro" id="IPR004872">
    <property type="entry name" value="Lipoprotein_NlpA"/>
</dbReference>
<evidence type="ECO:0000256" key="7">
    <source>
        <dbReference type="SAM" id="SignalP"/>
    </source>
</evidence>
<dbReference type="EMBL" id="FZLN01000001">
    <property type="protein sequence ID" value="SNQ28632.1"/>
    <property type="molecule type" value="Genomic_DNA"/>
</dbReference>
<dbReference type="Gene3D" id="3.40.190.10">
    <property type="entry name" value="Periplasmic binding protein-like II"/>
    <property type="match status" value="2"/>
</dbReference>
<evidence type="ECO:0000256" key="3">
    <source>
        <dbReference type="ARBA" id="ARBA00022729"/>
    </source>
</evidence>